<sequence>MPLRRVLSLVHSAAGALLSLALLLGLAAALIPAAQAQAQAQSQAQSQAQAGQDGDRISHLMALMGMEEIVQIMREEGLAYGGELGRGMLSGEGGPIWDQQVDRIYDVAAMTALVQARFRAAFGTADPEPLIDFFEDETGQQIVALEIAARRAFMDEQIEETAREAFREVEADLDAPSPRAIDPHLSAIESYVEANDLIGFNVMGAMNANMLFYRGLIDGGALNMTEAEILSDVWEQEEETHAETREWLYAFLMLAYQPLDAGQISAYADLSLTPHGRAMNRALFSAFDDMYGALSHALGLAIAARIMTEDL</sequence>
<keyword evidence="4" id="KW-1185">Reference proteome</keyword>
<dbReference type="RefSeq" id="WP_380793633.1">
    <property type="nucleotide sequence ID" value="NZ_JBHTKR010000006.1"/>
</dbReference>
<comment type="caution">
    <text evidence="3">The sequence shown here is derived from an EMBL/GenBank/DDBJ whole genome shotgun (WGS) entry which is preliminary data.</text>
</comment>
<feature type="domain" description="DUF2059" evidence="2">
    <location>
        <begin position="109"/>
        <end position="167"/>
    </location>
</feature>
<evidence type="ECO:0000256" key="1">
    <source>
        <dbReference type="SAM" id="SignalP"/>
    </source>
</evidence>
<dbReference type="EMBL" id="JBHTKR010000006">
    <property type="protein sequence ID" value="MFD1196062.1"/>
    <property type="molecule type" value="Genomic_DNA"/>
</dbReference>
<evidence type="ECO:0000259" key="2">
    <source>
        <dbReference type="Pfam" id="PF09832"/>
    </source>
</evidence>
<keyword evidence="1" id="KW-0732">Signal</keyword>
<gene>
    <name evidence="3" type="ORF">ACFQ3C_15440</name>
</gene>
<organism evidence="3 4">
    <name type="scientific">Seohaeicola saemankumensis</name>
    <dbReference type="NCBI Taxonomy" id="481181"/>
    <lineage>
        <taxon>Bacteria</taxon>
        <taxon>Pseudomonadati</taxon>
        <taxon>Pseudomonadota</taxon>
        <taxon>Alphaproteobacteria</taxon>
        <taxon>Rhodobacterales</taxon>
        <taxon>Roseobacteraceae</taxon>
        <taxon>Seohaeicola</taxon>
    </lineage>
</organism>
<dbReference type="Proteomes" id="UP001597151">
    <property type="component" value="Unassembled WGS sequence"/>
</dbReference>
<dbReference type="Pfam" id="PF09832">
    <property type="entry name" value="DUF2059"/>
    <property type="match status" value="1"/>
</dbReference>
<evidence type="ECO:0000313" key="4">
    <source>
        <dbReference type="Proteomes" id="UP001597151"/>
    </source>
</evidence>
<dbReference type="InterPro" id="IPR018637">
    <property type="entry name" value="DUF2059"/>
</dbReference>
<feature type="signal peptide" evidence="1">
    <location>
        <begin position="1"/>
        <end position="38"/>
    </location>
</feature>
<evidence type="ECO:0000313" key="3">
    <source>
        <dbReference type="EMBL" id="MFD1196062.1"/>
    </source>
</evidence>
<name>A0ABW3TJ63_9RHOB</name>
<proteinExistence type="predicted"/>
<protein>
    <submittedName>
        <fullName evidence="3">DUF2059 domain-containing protein</fullName>
    </submittedName>
</protein>
<accession>A0ABW3TJ63</accession>
<feature type="chain" id="PRO_5045772322" evidence="1">
    <location>
        <begin position="39"/>
        <end position="311"/>
    </location>
</feature>
<reference evidence="4" key="1">
    <citation type="journal article" date="2019" name="Int. J. Syst. Evol. Microbiol.">
        <title>The Global Catalogue of Microorganisms (GCM) 10K type strain sequencing project: providing services to taxonomists for standard genome sequencing and annotation.</title>
        <authorList>
            <consortium name="The Broad Institute Genomics Platform"/>
            <consortium name="The Broad Institute Genome Sequencing Center for Infectious Disease"/>
            <person name="Wu L."/>
            <person name="Ma J."/>
        </authorList>
    </citation>
    <scope>NUCLEOTIDE SEQUENCE [LARGE SCALE GENOMIC DNA]</scope>
    <source>
        <strain evidence="4">CCUG 55328</strain>
    </source>
</reference>